<comment type="caution">
    <text evidence="2">The sequence shown here is derived from an EMBL/GenBank/DDBJ whole genome shotgun (WGS) entry which is preliminary data.</text>
</comment>
<name>A0ABQ5P4D8_9ACTN</name>
<sequence length="36" mass="3690">MERITQPNSGIDVSSRNSGDDDGSWDPSVLSAPAGA</sequence>
<protein>
    <submittedName>
        <fullName evidence="2">Uncharacterized protein</fullName>
    </submittedName>
</protein>
<evidence type="ECO:0000313" key="2">
    <source>
        <dbReference type="EMBL" id="GLF97455.1"/>
    </source>
</evidence>
<keyword evidence="3" id="KW-1185">Reference proteome</keyword>
<proteinExistence type="predicted"/>
<reference evidence="2 3" key="1">
    <citation type="submission" date="2022-10" db="EMBL/GenBank/DDBJ databases">
        <title>Draft genome sequence of Streptomyces sp. YSPA8.</title>
        <authorList>
            <person name="Moriuchi R."/>
            <person name="Dohra H."/>
            <person name="Yamamura H."/>
            <person name="Kodani S."/>
        </authorList>
    </citation>
    <scope>NUCLEOTIDE SEQUENCE [LARGE SCALE GENOMIC DNA]</scope>
    <source>
        <strain evidence="2 3">YSPA8</strain>
    </source>
</reference>
<evidence type="ECO:0000256" key="1">
    <source>
        <dbReference type="SAM" id="MobiDB-lite"/>
    </source>
</evidence>
<gene>
    <name evidence="2" type="ORF">SYYSPA8_24180</name>
</gene>
<accession>A0ABQ5P4D8</accession>
<feature type="compositionally biased region" description="Polar residues" evidence="1">
    <location>
        <begin position="1"/>
        <end position="17"/>
    </location>
</feature>
<dbReference type="Proteomes" id="UP001291653">
    <property type="component" value="Unassembled WGS sequence"/>
</dbReference>
<feature type="region of interest" description="Disordered" evidence="1">
    <location>
        <begin position="1"/>
        <end position="36"/>
    </location>
</feature>
<organism evidence="2 3">
    <name type="scientific">Streptomyces yaizuensis</name>
    <dbReference type="NCBI Taxonomy" id="2989713"/>
    <lineage>
        <taxon>Bacteria</taxon>
        <taxon>Bacillati</taxon>
        <taxon>Actinomycetota</taxon>
        <taxon>Actinomycetes</taxon>
        <taxon>Kitasatosporales</taxon>
        <taxon>Streptomycetaceae</taxon>
        <taxon>Streptomyces</taxon>
    </lineage>
</organism>
<dbReference type="EMBL" id="BSBI01000011">
    <property type="protein sequence ID" value="GLF97455.1"/>
    <property type="molecule type" value="Genomic_DNA"/>
</dbReference>
<evidence type="ECO:0000313" key="3">
    <source>
        <dbReference type="Proteomes" id="UP001291653"/>
    </source>
</evidence>